<name>A0AAJ1V2J5_9LACT</name>
<dbReference type="PANTHER" id="PTHR10434">
    <property type="entry name" value="1-ACYL-SN-GLYCEROL-3-PHOSPHATE ACYLTRANSFERASE"/>
    <property type="match status" value="1"/>
</dbReference>
<protein>
    <submittedName>
        <fullName evidence="4">Lysophospholipid acyltransferase family protein</fullName>
    </submittedName>
</protein>
<keyword evidence="2 4" id="KW-0012">Acyltransferase</keyword>
<evidence type="ECO:0000259" key="3">
    <source>
        <dbReference type="SMART" id="SM00563"/>
    </source>
</evidence>
<reference evidence="4" key="1">
    <citation type="submission" date="2023-05" db="EMBL/GenBank/DDBJ databases">
        <title>Cataloging the Phylogenetic Diversity of Human Bladder Bacteria.</title>
        <authorList>
            <person name="Du J."/>
        </authorList>
    </citation>
    <scope>NUCLEOTIDE SEQUENCE</scope>
    <source>
        <strain evidence="4">UMB1231</strain>
    </source>
</reference>
<dbReference type="Pfam" id="PF01553">
    <property type="entry name" value="Acyltransferase"/>
    <property type="match status" value="1"/>
</dbReference>
<organism evidence="4 5">
    <name type="scientific">Facklamia hominis</name>
    <dbReference type="NCBI Taxonomy" id="178214"/>
    <lineage>
        <taxon>Bacteria</taxon>
        <taxon>Bacillati</taxon>
        <taxon>Bacillota</taxon>
        <taxon>Bacilli</taxon>
        <taxon>Lactobacillales</taxon>
        <taxon>Aerococcaceae</taxon>
        <taxon>Facklamia</taxon>
    </lineage>
</organism>
<evidence type="ECO:0000256" key="2">
    <source>
        <dbReference type="ARBA" id="ARBA00023315"/>
    </source>
</evidence>
<sequence>MNFYQLAIRIVRHIFFLFNGPTQVQGLENLPKEEPYIIAATHRSLYDPFYLAIVWAPEEISFMAKNSLFKWKWLGYLLTKAHVFPVNREKPSPKTLKFAVKQLEQGFHLGIFPSGTRHSTEIKSGTAFIQRLSKKAIVPVAIQPPLTKWQFLKRQPAKIAIGPAINYDPQATYDKAKLEQIDQSIANAFDELDQKIDPQFHYDPK</sequence>
<dbReference type="EMBL" id="JASOOE010000006">
    <property type="protein sequence ID" value="MDK7187113.1"/>
    <property type="molecule type" value="Genomic_DNA"/>
</dbReference>
<accession>A0AAJ1V2J5</accession>
<keyword evidence="1" id="KW-0808">Transferase</keyword>
<dbReference type="GO" id="GO:0006654">
    <property type="term" value="P:phosphatidic acid biosynthetic process"/>
    <property type="evidence" value="ECO:0007669"/>
    <property type="project" value="TreeGrafter"/>
</dbReference>
<dbReference type="Proteomes" id="UP001229251">
    <property type="component" value="Unassembled WGS sequence"/>
</dbReference>
<dbReference type="RefSeq" id="WP_006907756.1">
    <property type="nucleotide sequence ID" value="NZ_CP138857.1"/>
</dbReference>
<comment type="caution">
    <text evidence="4">The sequence shown here is derived from an EMBL/GenBank/DDBJ whole genome shotgun (WGS) entry which is preliminary data.</text>
</comment>
<dbReference type="CDD" id="cd07989">
    <property type="entry name" value="LPLAT_AGPAT-like"/>
    <property type="match status" value="1"/>
</dbReference>
<dbReference type="AlphaFoldDB" id="A0AAJ1V2J5"/>
<dbReference type="PANTHER" id="PTHR10434:SF40">
    <property type="entry name" value="1-ACYL-SN-GLYCEROL-3-PHOSPHATE ACYLTRANSFERASE"/>
    <property type="match status" value="1"/>
</dbReference>
<feature type="domain" description="Phospholipid/glycerol acyltransferase" evidence="3">
    <location>
        <begin position="36"/>
        <end position="145"/>
    </location>
</feature>
<proteinExistence type="predicted"/>
<gene>
    <name evidence="4" type="ORF">QP433_03875</name>
</gene>
<evidence type="ECO:0000256" key="1">
    <source>
        <dbReference type="ARBA" id="ARBA00022679"/>
    </source>
</evidence>
<evidence type="ECO:0000313" key="4">
    <source>
        <dbReference type="EMBL" id="MDK7187113.1"/>
    </source>
</evidence>
<dbReference type="SUPFAM" id="SSF69593">
    <property type="entry name" value="Glycerol-3-phosphate (1)-acyltransferase"/>
    <property type="match status" value="1"/>
</dbReference>
<evidence type="ECO:0000313" key="5">
    <source>
        <dbReference type="Proteomes" id="UP001229251"/>
    </source>
</evidence>
<dbReference type="InterPro" id="IPR002123">
    <property type="entry name" value="Plipid/glycerol_acylTrfase"/>
</dbReference>
<dbReference type="SMART" id="SM00563">
    <property type="entry name" value="PlsC"/>
    <property type="match status" value="1"/>
</dbReference>
<dbReference type="GO" id="GO:0003841">
    <property type="term" value="F:1-acylglycerol-3-phosphate O-acyltransferase activity"/>
    <property type="evidence" value="ECO:0007669"/>
    <property type="project" value="TreeGrafter"/>
</dbReference>